<gene>
    <name evidence="3" type="ORF">JF625_13470</name>
</gene>
<comment type="similarity">
    <text evidence="1">Belongs to the phD/YefM antitoxin family.</text>
</comment>
<dbReference type="AlphaFoldDB" id="A0A952FPT0"/>
<name>A0A952FPT0_9PROT</name>
<evidence type="ECO:0000256" key="1">
    <source>
        <dbReference type="ARBA" id="ARBA00009981"/>
    </source>
</evidence>
<feature type="compositionally biased region" description="Basic and acidic residues" evidence="2">
    <location>
        <begin position="67"/>
        <end position="85"/>
    </location>
</feature>
<dbReference type="SUPFAM" id="SSF143120">
    <property type="entry name" value="YefM-like"/>
    <property type="match status" value="1"/>
</dbReference>
<protein>
    <submittedName>
        <fullName evidence="3">Type II toxin-antitoxin system prevent-host-death family antitoxin</fullName>
    </submittedName>
</protein>
<dbReference type="Gene3D" id="3.40.1620.10">
    <property type="entry name" value="YefM-like domain"/>
    <property type="match status" value="1"/>
</dbReference>
<dbReference type="InterPro" id="IPR036165">
    <property type="entry name" value="YefM-like_sf"/>
</dbReference>
<evidence type="ECO:0000256" key="2">
    <source>
        <dbReference type="SAM" id="MobiDB-lite"/>
    </source>
</evidence>
<organism evidence="3 4">
    <name type="scientific">Inquilinus limosus</name>
    <dbReference type="NCBI Taxonomy" id="171674"/>
    <lineage>
        <taxon>Bacteria</taxon>
        <taxon>Pseudomonadati</taxon>
        <taxon>Pseudomonadota</taxon>
        <taxon>Alphaproteobacteria</taxon>
        <taxon>Rhodospirillales</taxon>
        <taxon>Rhodospirillaceae</taxon>
        <taxon>Inquilinus</taxon>
    </lineage>
</organism>
<sequence>MWTVQDAKAQLSEILRRAKAGEPQVIGTQDPCVVISAKAFKALTQAQDQHLGRWLVEHAPTGIEIELPPRDESRADPFDADEPWR</sequence>
<proteinExistence type="inferred from homology"/>
<feature type="region of interest" description="Disordered" evidence="2">
    <location>
        <begin position="65"/>
        <end position="85"/>
    </location>
</feature>
<dbReference type="NCBIfam" id="TIGR01552">
    <property type="entry name" value="phd_fam"/>
    <property type="match status" value="1"/>
</dbReference>
<evidence type="ECO:0000313" key="3">
    <source>
        <dbReference type="EMBL" id="MBW8726151.1"/>
    </source>
</evidence>
<dbReference type="EMBL" id="JAEKLZ010000200">
    <property type="protein sequence ID" value="MBW8726151.1"/>
    <property type="molecule type" value="Genomic_DNA"/>
</dbReference>
<accession>A0A952FPT0</accession>
<comment type="caution">
    <text evidence="3">The sequence shown here is derived from an EMBL/GenBank/DDBJ whole genome shotgun (WGS) entry which is preliminary data.</text>
</comment>
<reference evidence="3" key="1">
    <citation type="submission" date="2020-06" db="EMBL/GenBank/DDBJ databases">
        <title>Stable isotope informed genome-resolved metagenomics uncovers potential trophic interactions in rhizosphere soil.</title>
        <authorList>
            <person name="Starr E.P."/>
            <person name="Shi S."/>
            <person name="Blazewicz S.J."/>
            <person name="Koch B.J."/>
            <person name="Probst A.J."/>
            <person name="Hungate B.A."/>
            <person name="Pett-Ridge J."/>
            <person name="Firestone M.K."/>
            <person name="Banfield J.F."/>
        </authorList>
    </citation>
    <scope>NUCLEOTIDE SEQUENCE</scope>
    <source>
        <strain evidence="3">YM_69_17</strain>
    </source>
</reference>
<dbReference type="Proteomes" id="UP000700706">
    <property type="component" value="Unassembled WGS sequence"/>
</dbReference>
<evidence type="ECO:0000313" key="4">
    <source>
        <dbReference type="Proteomes" id="UP000700706"/>
    </source>
</evidence>